<proteinExistence type="predicted"/>
<evidence type="ECO:0000259" key="1">
    <source>
        <dbReference type="Pfam" id="PF21168"/>
    </source>
</evidence>
<reference evidence="2 3" key="1">
    <citation type="submission" date="2017-02" db="EMBL/GenBank/DDBJ databases">
        <title>Genomic diversity within the haloalkaliphilic genus Thioalkalivibrio.</title>
        <authorList>
            <person name="Ahn A.-C."/>
            <person name="Meier-Kolthoff J."/>
            <person name="Overmars L."/>
            <person name="Richter M."/>
            <person name="Woyke T."/>
            <person name="Sorokin D.Y."/>
            <person name="Muyzer G."/>
        </authorList>
    </citation>
    <scope>NUCLEOTIDE SEQUENCE [LARGE SCALE GENOMIC DNA]</scope>
    <source>
        <strain evidence="2 3">HL17</strain>
    </source>
</reference>
<sequence length="318" mass="34646">MTIDLDTRLIPADTASAEPAGLSLRPANDPGIRCAGANGTTLAIDPGLASLDPAPPEERWFAGAASNAPSGEGGLYRRVCGDVLFIAREGPDDDLRERTRDVYRDLVAACREAGYPYLLRMWNFFGRIHEPEKGLERYQAFCTGRAEALEALEIPLGGMPAATAIGSDHAGLFVHAIAAREPGTPVENPRQVSAYHYPERYSPKSPSFARATRIETPRGPMLLISGTASITGHESRHPGDIAAQTRETLANLDTLHAEGGADLPGLRWLRVYLRHPEHRDAVEAILREHYGARTPPVQWVRGDVCRQELLIEIEGVHA</sequence>
<dbReference type="Gene3D" id="3.30.1330.40">
    <property type="entry name" value="RutC-like"/>
    <property type="match status" value="1"/>
</dbReference>
<dbReference type="EMBL" id="MUZR01000005">
    <property type="protein sequence ID" value="OOC11234.1"/>
    <property type="molecule type" value="Genomic_DNA"/>
</dbReference>
<dbReference type="InterPro" id="IPR049368">
    <property type="entry name" value="FkbO_Hyg5-like_N"/>
</dbReference>
<evidence type="ECO:0000313" key="3">
    <source>
        <dbReference type="Proteomes" id="UP000189177"/>
    </source>
</evidence>
<dbReference type="OrthoDB" id="1114505at2"/>
<dbReference type="STRING" id="252474.B1A74_01610"/>
<comment type="caution">
    <text evidence="2">The sequence shown here is derived from an EMBL/GenBank/DDBJ whole genome shotgun (WGS) entry which is preliminary data.</text>
</comment>
<name>A0A1V3A1M2_9GAMM</name>
<feature type="domain" description="Chorismatase FkbO/Hyg5-like N-terminal" evidence="1">
    <location>
        <begin position="69"/>
        <end position="178"/>
    </location>
</feature>
<dbReference type="SUPFAM" id="SSF55298">
    <property type="entry name" value="YjgF-like"/>
    <property type="match status" value="1"/>
</dbReference>
<organism evidence="2 3">
    <name type="scientific">Thioalkalivibrio halophilus</name>
    <dbReference type="NCBI Taxonomy" id="252474"/>
    <lineage>
        <taxon>Bacteria</taxon>
        <taxon>Pseudomonadati</taxon>
        <taxon>Pseudomonadota</taxon>
        <taxon>Gammaproteobacteria</taxon>
        <taxon>Chromatiales</taxon>
        <taxon>Ectothiorhodospiraceae</taxon>
        <taxon>Thioalkalivibrio</taxon>
    </lineage>
</organism>
<gene>
    <name evidence="2" type="ORF">B1A74_01610</name>
</gene>
<accession>A0A1V3A1M2</accession>
<keyword evidence="3" id="KW-1185">Reference proteome</keyword>
<dbReference type="RefSeq" id="WP_018947118.1">
    <property type="nucleotide sequence ID" value="NZ_MUZR01000005.1"/>
</dbReference>
<protein>
    <submittedName>
        <fullName evidence="2">Pteridine-dependent deoxygenase like protein</fullName>
    </submittedName>
</protein>
<evidence type="ECO:0000313" key="2">
    <source>
        <dbReference type="EMBL" id="OOC11234.1"/>
    </source>
</evidence>
<dbReference type="Proteomes" id="UP000189177">
    <property type="component" value="Unassembled WGS sequence"/>
</dbReference>
<dbReference type="InterPro" id="IPR035959">
    <property type="entry name" value="RutC-like_sf"/>
</dbReference>
<dbReference type="Pfam" id="PF21168">
    <property type="entry name" value="FkbO_Hyg5-like_N"/>
    <property type="match status" value="1"/>
</dbReference>
<dbReference type="AlphaFoldDB" id="A0A1V3A1M2"/>